<dbReference type="FunFam" id="1.10.472.10:FF:000001">
    <property type="entry name" value="G2/mitotic-specific cyclin"/>
    <property type="match status" value="1"/>
</dbReference>
<evidence type="ECO:0000259" key="6">
    <source>
        <dbReference type="SMART" id="SM00385"/>
    </source>
</evidence>
<feature type="domain" description="Cyclin-like" evidence="6">
    <location>
        <begin position="355"/>
        <end position="437"/>
    </location>
</feature>
<dbReference type="GO" id="GO:0051301">
    <property type="term" value="P:cell division"/>
    <property type="evidence" value="ECO:0007669"/>
    <property type="project" value="UniProtKB-KW"/>
</dbReference>
<evidence type="ECO:0000256" key="2">
    <source>
        <dbReference type="ARBA" id="ARBA00023127"/>
    </source>
</evidence>
<keyword evidence="9" id="KW-1185">Reference proteome</keyword>
<organism evidence="8 9">
    <name type="scientific">Naegleria fowleri</name>
    <name type="common">Brain eating amoeba</name>
    <dbReference type="NCBI Taxonomy" id="5763"/>
    <lineage>
        <taxon>Eukaryota</taxon>
        <taxon>Discoba</taxon>
        <taxon>Heterolobosea</taxon>
        <taxon>Tetramitia</taxon>
        <taxon>Eutetramitia</taxon>
        <taxon>Vahlkampfiidae</taxon>
        <taxon>Naegleria</taxon>
    </lineage>
</organism>
<keyword evidence="3" id="KW-0131">Cell cycle</keyword>
<dbReference type="CDD" id="cd20507">
    <property type="entry name" value="CYCLIN_CCNB1-like_rpt1"/>
    <property type="match status" value="1"/>
</dbReference>
<dbReference type="Pfam" id="PF00134">
    <property type="entry name" value="Cyclin_N"/>
    <property type="match status" value="1"/>
</dbReference>
<dbReference type="Pfam" id="PF02984">
    <property type="entry name" value="Cyclin_C"/>
    <property type="match status" value="1"/>
</dbReference>
<dbReference type="GeneID" id="68108487"/>
<protein>
    <submittedName>
        <fullName evidence="8">Uncharacterized protein</fullName>
    </submittedName>
</protein>
<dbReference type="SMART" id="SM01332">
    <property type="entry name" value="Cyclin_C"/>
    <property type="match status" value="1"/>
</dbReference>
<comment type="similarity">
    <text evidence="4">Belongs to the cyclin family.</text>
</comment>
<dbReference type="InterPro" id="IPR036915">
    <property type="entry name" value="Cyclin-like_sf"/>
</dbReference>
<dbReference type="SUPFAM" id="SSF47954">
    <property type="entry name" value="Cyclin-like"/>
    <property type="match status" value="2"/>
</dbReference>
<evidence type="ECO:0000313" key="8">
    <source>
        <dbReference type="EMBL" id="KAF0979601.1"/>
    </source>
</evidence>
<evidence type="ECO:0000256" key="1">
    <source>
        <dbReference type="ARBA" id="ARBA00022618"/>
    </source>
</evidence>
<feature type="compositionally biased region" description="Low complexity" evidence="5">
    <location>
        <begin position="97"/>
        <end position="131"/>
    </location>
</feature>
<dbReference type="PANTHER" id="PTHR10177">
    <property type="entry name" value="CYCLINS"/>
    <property type="match status" value="1"/>
</dbReference>
<dbReference type="OrthoDB" id="5590282at2759"/>
<dbReference type="GO" id="GO:0044772">
    <property type="term" value="P:mitotic cell cycle phase transition"/>
    <property type="evidence" value="ECO:0007669"/>
    <property type="project" value="InterPro"/>
</dbReference>
<dbReference type="PIRSF" id="PIRSF001771">
    <property type="entry name" value="Cyclin_A_B_D_E"/>
    <property type="match status" value="1"/>
</dbReference>
<sequence length="482" mass="54046">MFNYQHPSIVPSSQRNLPVDENAGIGPTATTIMNKPITTNIQPIKLSKPYISSVSSNTQPQGTTQRTCLGDISNQVHHLQQKSVLSVASKPQVIKPNLPSSSVLPPNSSNNSVPISLSSTTTSTTTTTRLLSKPHRLASNNDHAAYLSSSSSAITNSIPTNTTLTTLNDKDNSSSLLIPSSLQDPPTLSSPPPKKPAQRLLNSPKIDENDSSDPQSCTEYIKEIMSHYKAIERKYLADCNYMSRQNDLHPNMRAILVDWLIDVHYKFKLVPETLYLTVNLIDRFLSERTISRQRLQLVGITAMFIASKYEEIISPIVADFVKITKDAYTREEVLKMERIMLQVLDFNLTIASPNVFLKRYLKCGRCTELQTYIAIYLSELSLMDYAQLEFTPSTVACAAVYLSKHLTQDFEKWDSTMEHYTDKTEEDILPCAKAMLRYLKKISSQRRDANNKPLVAAVNKYKKEDRLSASRVCAKMADTVNL</sequence>
<dbReference type="VEuPathDB" id="AmoebaDB:NfTy_030600"/>
<feature type="domain" description="Cyclin C-terminal" evidence="7">
    <location>
        <begin position="351"/>
        <end position="475"/>
    </location>
</feature>
<evidence type="ECO:0000256" key="5">
    <source>
        <dbReference type="SAM" id="MobiDB-lite"/>
    </source>
</evidence>
<evidence type="ECO:0000313" key="9">
    <source>
        <dbReference type="Proteomes" id="UP000444721"/>
    </source>
</evidence>
<keyword evidence="2 4" id="KW-0195">Cyclin</keyword>
<feature type="domain" description="Cyclin-like" evidence="6">
    <location>
        <begin position="258"/>
        <end position="342"/>
    </location>
</feature>
<comment type="caution">
    <text evidence="8">The sequence shown here is derived from an EMBL/GenBank/DDBJ whole genome shotgun (WGS) entry which is preliminary data.</text>
</comment>
<accession>A0A6A5BYJ4</accession>
<proteinExistence type="inferred from homology"/>
<feature type="region of interest" description="Disordered" evidence="5">
    <location>
        <begin position="175"/>
        <end position="215"/>
    </location>
</feature>
<dbReference type="Gene3D" id="1.10.472.10">
    <property type="entry name" value="Cyclin-like"/>
    <property type="match status" value="2"/>
</dbReference>
<dbReference type="GO" id="GO:0016538">
    <property type="term" value="F:cyclin-dependent protein serine/threonine kinase regulator activity"/>
    <property type="evidence" value="ECO:0007669"/>
    <property type="project" value="InterPro"/>
</dbReference>
<reference evidence="8 9" key="1">
    <citation type="journal article" date="2019" name="Sci. Rep.">
        <title>Nanopore sequencing improves the draft genome of the human pathogenic amoeba Naegleria fowleri.</title>
        <authorList>
            <person name="Liechti N."/>
            <person name="Schurch N."/>
            <person name="Bruggmann R."/>
            <person name="Wittwer M."/>
        </authorList>
    </citation>
    <scope>NUCLEOTIDE SEQUENCE [LARGE SCALE GENOMIC DNA]</scope>
    <source>
        <strain evidence="8 9">ATCC 30894</strain>
    </source>
</reference>
<dbReference type="InterPro" id="IPR013763">
    <property type="entry name" value="Cyclin-like_dom"/>
</dbReference>
<dbReference type="OMA" id="PTAFQFM"/>
<dbReference type="InterPro" id="IPR006671">
    <property type="entry name" value="Cyclin_N"/>
</dbReference>
<dbReference type="Proteomes" id="UP000444721">
    <property type="component" value="Unassembled WGS sequence"/>
</dbReference>
<dbReference type="InterPro" id="IPR039361">
    <property type="entry name" value="Cyclin"/>
</dbReference>
<dbReference type="InterPro" id="IPR048258">
    <property type="entry name" value="Cyclins_cyclin-box"/>
</dbReference>
<dbReference type="VEuPathDB" id="AmoebaDB:FDP41_001269"/>
<evidence type="ECO:0000256" key="3">
    <source>
        <dbReference type="ARBA" id="ARBA00023306"/>
    </source>
</evidence>
<dbReference type="PROSITE" id="PS00292">
    <property type="entry name" value="CYCLINS"/>
    <property type="match status" value="1"/>
</dbReference>
<dbReference type="EMBL" id="VFQX01000023">
    <property type="protein sequence ID" value="KAF0979601.1"/>
    <property type="molecule type" value="Genomic_DNA"/>
</dbReference>
<dbReference type="AlphaFoldDB" id="A0A6A5BYJ4"/>
<dbReference type="InterPro" id="IPR046965">
    <property type="entry name" value="Cyclin_A/B-like"/>
</dbReference>
<feature type="region of interest" description="Disordered" evidence="5">
    <location>
        <begin position="97"/>
        <end position="137"/>
    </location>
</feature>
<name>A0A6A5BYJ4_NAEFO</name>
<dbReference type="SMART" id="SM00385">
    <property type="entry name" value="CYCLIN"/>
    <property type="match status" value="2"/>
</dbReference>
<keyword evidence="1" id="KW-0132">Cell division</keyword>
<evidence type="ECO:0000259" key="7">
    <source>
        <dbReference type="SMART" id="SM01332"/>
    </source>
</evidence>
<gene>
    <name evidence="8" type="ORF">FDP41_001269</name>
</gene>
<dbReference type="VEuPathDB" id="AmoebaDB:NF0113240"/>
<dbReference type="RefSeq" id="XP_044564314.1">
    <property type="nucleotide sequence ID" value="XM_044703236.1"/>
</dbReference>
<dbReference type="InterPro" id="IPR004367">
    <property type="entry name" value="Cyclin_C-dom"/>
</dbReference>
<evidence type="ECO:0000256" key="4">
    <source>
        <dbReference type="RuleBase" id="RU000383"/>
    </source>
</evidence>